<dbReference type="InterPro" id="IPR017330">
    <property type="entry name" value="SPAG7"/>
</dbReference>
<sequence>MDLLGSIMSKMEKPPTTTTQAQRDAKKKQLEEAKKMKEREKDMLLKFRQQAEEEIQKFMKDNALQKKPLAPMNEVQRSIVHDVAEVAGIVCHAFGEEGVDRHIMLFKKEYELTQEELAALRRGEEYDPLRAKEQAFQRDLAERLAEQEQRQKRPKKGSEPPAAFLQKRQHLFADDAAKRADVNSSFGVVASHLKTDKRSIEETLADIRAKKRRQKDDDDASASGS</sequence>
<dbReference type="InterPro" id="IPR001374">
    <property type="entry name" value="R3H_dom"/>
</dbReference>
<dbReference type="PANTHER" id="PTHR13498">
    <property type="entry name" value="SPERM ASSOCIATED ANTIGEN 7"/>
    <property type="match status" value="1"/>
</dbReference>
<feature type="domain" description="R3H" evidence="2">
    <location>
        <begin position="45"/>
        <end position="109"/>
    </location>
</feature>
<dbReference type="Proteomes" id="UP000440578">
    <property type="component" value="Unassembled WGS sequence"/>
</dbReference>
<evidence type="ECO:0000313" key="4">
    <source>
        <dbReference type="Proteomes" id="UP000440578"/>
    </source>
</evidence>
<dbReference type="SMART" id="SM00393">
    <property type="entry name" value="R3H"/>
    <property type="match status" value="1"/>
</dbReference>
<dbReference type="Pfam" id="PF01424">
    <property type="entry name" value="R3H"/>
    <property type="match status" value="1"/>
</dbReference>
<dbReference type="PANTHER" id="PTHR13498:SF3">
    <property type="entry name" value="SPERM-ASSOCIATED ANTIGEN 7"/>
    <property type="match status" value="1"/>
</dbReference>
<proteinExistence type="predicted"/>
<dbReference type="AlphaFoldDB" id="A0A6A4W956"/>
<organism evidence="3 4">
    <name type="scientific">Amphibalanus amphitrite</name>
    <name type="common">Striped barnacle</name>
    <name type="synonym">Balanus amphitrite</name>
    <dbReference type="NCBI Taxonomy" id="1232801"/>
    <lineage>
        <taxon>Eukaryota</taxon>
        <taxon>Metazoa</taxon>
        <taxon>Ecdysozoa</taxon>
        <taxon>Arthropoda</taxon>
        <taxon>Crustacea</taxon>
        <taxon>Multicrustacea</taxon>
        <taxon>Cirripedia</taxon>
        <taxon>Thoracica</taxon>
        <taxon>Thoracicalcarea</taxon>
        <taxon>Balanomorpha</taxon>
        <taxon>Balanoidea</taxon>
        <taxon>Balanidae</taxon>
        <taxon>Amphibalaninae</taxon>
        <taxon>Amphibalanus</taxon>
    </lineage>
</organism>
<dbReference type="SUPFAM" id="SSF82708">
    <property type="entry name" value="R3H domain"/>
    <property type="match status" value="1"/>
</dbReference>
<dbReference type="InterPro" id="IPR036867">
    <property type="entry name" value="R3H_dom_sf"/>
</dbReference>
<evidence type="ECO:0000259" key="2">
    <source>
        <dbReference type="PROSITE" id="PS51061"/>
    </source>
</evidence>
<evidence type="ECO:0000256" key="1">
    <source>
        <dbReference type="SAM" id="MobiDB-lite"/>
    </source>
</evidence>
<reference evidence="3 4" key="1">
    <citation type="submission" date="2019-07" db="EMBL/GenBank/DDBJ databases">
        <title>Draft genome assembly of a fouling barnacle, Amphibalanus amphitrite (Darwin, 1854): The first reference genome for Thecostraca.</title>
        <authorList>
            <person name="Kim W."/>
        </authorList>
    </citation>
    <scope>NUCLEOTIDE SEQUENCE [LARGE SCALE GENOMIC DNA]</scope>
    <source>
        <strain evidence="3">SNU_AA5</strain>
        <tissue evidence="3">Soma without cirri and trophi</tissue>
    </source>
</reference>
<dbReference type="OrthoDB" id="5979509at2759"/>
<accession>A0A6A4W956</accession>
<evidence type="ECO:0000313" key="3">
    <source>
        <dbReference type="EMBL" id="KAF0302573.1"/>
    </source>
</evidence>
<dbReference type="GO" id="GO:0003676">
    <property type="term" value="F:nucleic acid binding"/>
    <property type="evidence" value="ECO:0007669"/>
    <property type="project" value="UniProtKB-UniRule"/>
</dbReference>
<protein>
    <submittedName>
        <fullName evidence="3">Sperm-associated antigen 7</fullName>
    </submittedName>
</protein>
<name>A0A6A4W956_AMPAM</name>
<dbReference type="Gene3D" id="3.30.1370.50">
    <property type="entry name" value="R3H-like domain"/>
    <property type="match status" value="1"/>
</dbReference>
<gene>
    <name evidence="3" type="primary">spag7</name>
    <name evidence="3" type="ORF">FJT64_025343</name>
</gene>
<keyword evidence="4" id="KW-1185">Reference proteome</keyword>
<dbReference type="EMBL" id="VIIS01001048">
    <property type="protein sequence ID" value="KAF0302573.1"/>
    <property type="molecule type" value="Genomic_DNA"/>
</dbReference>
<feature type="compositionally biased region" description="Basic and acidic residues" evidence="1">
    <location>
        <begin position="23"/>
        <end position="35"/>
    </location>
</feature>
<feature type="region of interest" description="Disordered" evidence="1">
    <location>
        <begin position="1"/>
        <end position="35"/>
    </location>
</feature>
<dbReference type="PROSITE" id="PS51061">
    <property type="entry name" value="R3H"/>
    <property type="match status" value="1"/>
</dbReference>
<feature type="region of interest" description="Disordered" evidence="1">
    <location>
        <begin position="144"/>
        <end position="169"/>
    </location>
</feature>
<comment type="caution">
    <text evidence="3">The sequence shown here is derived from an EMBL/GenBank/DDBJ whole genome shotgun (WGS) entry which is preliminary data.</text>
</comment>